<proteinExistence type="predicted"/>
<accession>A0ACC0ER66</accession>
<reference evidence="2" key="2">
    <citation type="journal article" date="2018" name="Mol. Plant Microbe Interact.">
        <title>Genome sequence resources for the wheat stripe rust pathogen (Puccinia striiformis f. sp. tritici) and the barley stripe rust pathogen (Puccinia striiformis f. sp. hordei).</title>
        <authorList>
            <person name="Xia C."/>
            <person name="Wang M."/>
            <person name="Yin C."/>
            <person name="Cornejo O.E."/>
            <person name="Hulbert S.H."/>
            <person name="Chen X."/>
        </authorList>
    </citation>
    <scope>NUCLEOTIDE SEQUENCE [LARGE SCALE GENOMIC DNA]</scope>
    <source>
        <strain evidence="2">93-210</strain>
    </source>
</reference>
<keyword evidence="2" id="KW-1185">Reference proteome</keyword>
<reference evidence="1 2" key="3">
    <citation type="journal article" date="2022" name="Microbiol. Spectr.">
        <title>Folding features and dynamics of 3D genome architecture in plant fungal pathogens.</title>
        <authorList>
            <person name="Xia C."/>
        </authorList>
    </citation>
    <scope>NUCLEOTIDE SEQUENCE [LARGE SCALE GENOMIC DNA]</scope>
    <source>
        <strain evidence="1 2">93-210</strain>
    </source>
</reference>
<organism evidence="1 2">
    <name type="scientific">Puccinia striiformis f. sp. tritici</name>
    <dbReference type="NCBI Taxonomy" id="168172"/>
    <lineage>
        <taxon>Eukaryota</taxon>
        <taxon>Fungi</taxon>
        <taxon>Dikarya</taxon>
        <taxon>Basidiomycota</taxon>
        <taxon>Pucciniomycotina</taxon>
        <taxon>Pucciniomycetes</taxon>
        <taxon>Pucciniales</taxon>
        <taxon>Pucciniaceae</taxon>
        <taxon>Puccinia</taxon>
    </lineage>
</organism>
<dbReference type="EMBL" id="CM045867">
    <property type="protein sequence ID" value="KAI7959095.1"/>
    <property type="molecule type" value="Genomic_DNA"/>
</dbReference>
<sequence length="152" mass="17530">MLVGIKTKLIKQSSTFDQHNRNSARYQDTLDHLVGSVCHVNQIPIDFKHQTLIIRCWIMHVDQSQWIPAQGHWTLNSVFYSALILISKRNPRYRLKWKERSGLRLGLKQKSEVFTLSKSTNPECKACYIITPLSVVLFSLKSNSPKACFLIS</sequence>
<evidence type="ECO:0000313" key="2">
    <source>
        <dbReference type="Proteomes" id="UP001060170"/>
    </source>
</evidence>
<dbReference type="Proteomes" id="UP001060170">
    <property type="component" value="Chromosome 3"/>
</dbReference>
<name>A0ACC0ER66_9BASI</name>
<protein>
    <submittedName>
        <fullName evidence="1">Uncharacterized protein</fullName>
    </submittedName>
</protein>
<reference evidence="2" key="1">
    <citation type="journal article" date="2018" name="BMC Genomics">
        <title>Genomic insights into host adaptation between the wheat stripe rust pathogen (Puccinia striiformis f. sp. tritici) and the barley stripe rust pathogen (Puccinia striiformis f. sp. hordei).</title>
        <authorList>
            <person name="Xia C."/>
            <person name="Wang M."/>
            <person name="Yin C."/>
            <person name="Cornejo O.E."/>
            <person name="Hulbert S.H."/>
            <person name="Chen X."/>
        </authorList>
    </citation>
    <scope>NUCLEOTIDE SEQUENCE [LARGE SCALE GENOMIC DNA]</scope>
    <source>
        <strain evidence="2">93-210</strain>
    </source>
</reference>
<evidence type="ECO:0000313" key="1">
    <source>
        <dbReference type="EMBL" id="KAI7959095.1"/>
    </source>
</evidence>
<gene>
    <name evidence="1" type="ORF">MJO28_002886</name>
</gene>
<comment type="caution">
    <text evidence="1">The sequence shown here is derived from an EMBL/GenBank/DDBJ whole genome shotgun (WGS) entry which is preliminary data.</text>
</comment>